<proteinExistence type="predicted"/>
<accession>A0A8H7CYH9</accession>
<organism evidence="1 2">
    <name type="scientific">Mycena sanguinolenta</name>
    <dbReference type="NCBI Taxonomy" id="230812"/>
    <lineage>
        <taxon>Eukaryota</taxon>
        <taxon>Fungi</taxon>
        <taxon>Dikarya</taxon>
        <taxon>Basidiomycota</taxon>
        <taxon>Agaricomycotina</taxon>
        <taxon>Agaricomycetes</taxon>
        <taxon>Agaricomycetidae</taxon>
        <taxon>Agaricales</taxon>
        <taxon>Marasmiineae</taxon>
        <taxon>Mycenaceae</taxon>
        <taxon>Mycena</taxon>
    </lineage>
</organism>
<gene>
    <name evidence="1" type="ORF">MSAN_01412200</name>
</gene>
<protein>
    <submittedName>
        <fullName evidence="1">Uncharacterized protein</fullName>
    </submittedName>
</protein>
<name>A0A8H7CYH9_9AGAR</name>
<evidence type="ECO:0000313" key="1">
    <source>
        <dbReference type="EMBL" id="KAF7354970.1"/>
    </source>
</evidence>
<dbReference type="AlphaFoldDB" id="A0A8H7CYH9"/>
<evidence type="ECO:0000313" key="2">
    <source>
        <dbReference type="Proteomes" id="UP000623467"/>
    </source>
</evidence>
<comment type="caution">
    <text evidence="1">The sequence shown here is derived from an EMBL/GenBank/DDBJ whole genome shotgun (WGS) entry which is preliminary data.</text>
</comment>
<dbReference type="OrthoDB" id="21502at2759"/>
<dbReference type="Proteomes" id="UP000623467">
    <property type="component" value="Unassembled WGS sequence"/>
</dbReference>
<dbReference type="EMBL" id="JACAZH010000011">
    <property type="protein sequence ID" value="KAF7354970.1"/>
    <property type="molecule type" value="Genomic_DNA"/>
</dbReference>
<reference evidence="1" key="1">
    <citation type="submission" date="2020-05" db="EMBL/GenBank/DDBJ databases">
        <title>Mycena genomes resolve the evolution of fungal bioluminescence.</title>
        <authorList>
            <person name="Tsai I.J."/>
        </authorList>
    </citation>
    <scope>NUCLEOTIDE SEQUENCE</scope>
    <source>
        <strain evidence="1">160909Yilan</strain>
    </source>
</reference>
<dbReference type="InterPro" id="IPR023213">
    <property type="entry name" value="CAT-like_dom_sf"/>
</dbReference>
<keyword evidence="2" id="KW-1185">Reference proteome</keyword>
<dbReference type="Gene3D" id="3.30.559.10">
    <property type="entry name" value="Chloramphenicol acetyltransferase-like domain"/>
    <property type="match status" value="2"/>
</dbReference>
<sequence>MLPPSSTTGLHPASSAPFARSSQYPLTVFDNPFERSAFLTGWLVEGIIDTNALAAALRRVTEKWRVLAGRLEVLPESKTWQVRVPLDPLPDDYSTYVLTESTSDVPFSTYATMPIETNSQALPQSLFLHPSTPRQNADWVARSYPLTCWHVTHFPSRVAGELSYSCIGFARSHGIFDGVGAAAVMRALVAEMKVKEWNVPPLPLEGFHSNPINEVLSKALAEGKSYPPPCYSALGLKGMSQLLWLAGWHLRERYWRGAIHRIFAVPKECLAFLVDGVKGEVRHENPDVEVTSGDVLTAWCMKVIYKTGTSPETVVHCSNIASFRELITQAGGDSMEYYPHNAWIPLPYPTLTVKELNSLSIAEFALALCQARHKMSLDHVVSSFRFLTSNPVSMPVHPEAQETLTLSNVSASRILESDWSPIGSLGTVCGYRFSATPNNLVIGNRVYFSGRLPDGTTIIDVNLSKVRMQNLAKAIERLKLKVPVG</sequence>